<accession>A0A0D3INN7</accession>
<dbReference type="RefSeq" id="XP_005765301.1">
    <property type="nucleotide sequence ID" value="XM_005765244.1"/>
</dbReference>
<keyword evidence="4" id="KW-1185">Reference proteome</keyword>
<proteinExistence type="predicted"/>
<reference evidence="4" key="1">
    <citation type="journal article" date="2013" name="Nature">
        <title>Pan genome of the phytoplankton Emiliania underpins its global distribution.</title>
        <authorList>
            <person name="Read B.A."/>
            <person name="Kegel J."/>
            <person name="Klute M.J."/>
            <person name="Kuo A."/>
            <person name="Lefebvre S.C."/>
            <person name="Maumus F."/>
            <person name="Mayer C."/>
            <person name="Miller J."/>
            <person name="Monier A."/>
            <person name="Salamov A."/>
            <person name="Young J."/>
            <person name="Aguilar M."/>
            <person name="Claverie J.M."/>
            <person name="Frickenhaus S."/>
            <person name="Gonzalez K."/>
            <person name="Herman E.K."/>
            <person name="Lin Y.C."/>
            <person name="Napier J."/>
            <person name="Ogata H."/>
            <person name="Sarno A.F."/>
            <person name="Shmutz J."/>
            <person name="Schroeder D."/>
            <person name="de Vargas C."/>
            <person name="Verret F."/>
            <person name="von Dassow P."/>
            <person name="Valentin K."/>
            <person name="Van de Peer Y."/>
            <person name="Wheeler G."/>
            <person name="Dacks J.B."/>
            <person name="Delwiche C.F."/>
            <person name="Dyhrman S.T."/>
            <person name="Glockner G."/>
            <person name="John U."/>
            <person name="Richards T."/>
            <person name="Worden A.Z."/>
            <person name="Zhang X."/>
            <person name="Grigoriev I.V."/>
            <person name="Allen A.E."/>
            <person name="Bidle K."/>
            <person name="Borodovsky M."/>
            <person name="Bowler C."/>
            <person name="Brownlee C."/>
            <person name="Cock J.M."/>
            <person name="Elias M."/>
            <person name="Gladyshev V.N."/>
            <person name="Groth M."/>
            <person name="Guda C."/>
            <person name="Hadaegh A."/>
            <person name="Iglesias-Rodriguez M.D."/>
            <person name="Jenkins J."/>
            <person name="Jones B.M."/>
            <person name="Lawson T."/>
            <person name="Leese F."/>
            <person name="Lindquist E."/>
            <person name="Lobanov A."/>
            <person name="Lomsadze A."/>
            <person name="Malik S.B."/>
            <person name="Marsh M.E."/>
            <person name="Mackinder L."/>
            <person name="Mock T."/>
            <person name="Mueller-Roeber B."/>
            <person name="Pagarete A."/>
            <person name="Parker M."/>
            <person name="Probert I."/>
            <person name="Quesneville H."/>
            <person name="Raines C."/>
            <person name="Rensing S.A."/>
            <person name="Riano-Pachon D.M."/>
            <person name="Richier S."/>
            <person name="Rokitta S."/>
            <person name="Shiraiwa Y."/>
            <person name="Soanes D.M."/>
            <person name="van der Giezen M."/>
            <person name="Wahlund T.M."/>
            <person name="Williams B."/>
            <person name="Wilson W."/>
            <person name="Wolfe G."/>
            <person name="Wurch L.L."/>
        </authorList>
    </citation>
    <scope>NUCLEOTIDE SEQUENCE</scope>
</reference>
<dbReference type="EnsemblProtists" id="EOD12872">
    <property type="protein sequence ID" value="EOD12872"/>
    <property type="gene ID" value="EMIHUDRAFT_452091"/>
</dbReference>
<feature type="region of interest" description="Disordered" evidence="1">
    <location>
        <begin position="17"/>
        <end position="44"/>
    </location>
</feature>
<organism evidence="3 4">
    <name type="scientific">Emiliania huxleyi (strain CCMP1516)</name>
    <dbReference type="NCBI Taxonomy" id="280463"/>
    <lineage>
        <taxon>Eukaryota</taxon>
        <taxon>Haptista</taxon>
        <taxon>Haptophyta</taxon>
        <taxon>Prymnesiophyceae</taxon>
        <taxon>Isochrysidales</taxon>
        <taxon>Noelaerhabdaceae</taxon>
        <taxon>Emiliania</taxon>
    </lineage>
</organism>
<evidence type="ECO:0000259" key="2">
    <source>
        <dbReference type="Pfam" id="PF18590"/>
    </source>
</evidence>
<dbReference type="KEGG" id="ehx:EMIHUDRAFT_452091"/>
<feature type="compositionally biased region" description="Polar residues" evidence="1">
    <location>
        <begin position="80"/>
        <end position="90"/>
    </location>
</feature>
<dbReference type="eggNOG" id="ENOG502SBCP">
    <property type="taxonomic scope" value="Eukaryota"/>
</dbReference>
<protein>
    <recommendedName>
        <fullName evidence="2">Immune mapped protein 2 N-terminal domain-containing protein</fullName>
    </recommendedName>
</protein>
<reference evidence="3" key="2">
    <citation type="submission" date="2024-10" db="UniProtKB">
        <authorList>
            <consortium name="EnsemblProtists"/>
        </authorList>
    </citation>
    <scope>IDENTIFICATION</scope>
</reference>
<evidence type="ECO:0000256" key="1">
    <source>
        <dbReference type="SAM" id="MobiDB-lite"/>
    </source>
</evidence>
<dbReference type="GeneID" id="17259025"/>
<dbReference type="PaxDb" id="2903-EOD12872"/>
<evidence type="ECO:0000313" key="3">
    <source>
        <dbReference type="EnsemblProtists" id="EOD12872"/>
    </source>
</evidence>
<dbReference type="HOGENOM" id="CLU_901477_0_0_1"/>
<feature type="region of interest" description="Disordered" evidence="1">
    <location>
        <begin position="65"/>
        <end position="127"/>
    </location>
</feature>
<dbReference type="Proteomes" id="UP000013827">
    <property type="component" value="Unassembled WGS sequence"/>
</dbReference>
<dbReference type="Pfam" id="PF18590">
    <property type="entry name" value="IMP2_N"/>
    <property type="match status" value="1"/>
</dbReference>
<feature type="domain" description="Immune mapped protein 2 N-terminal" evidence="2">
    <location>
        <begin position="158"/>
        <end position="233"/>
    </location>
</feature>
<dbReference type="InterPro" id="IPR040955">
    <property type="entry name" value="IMP2_N"/>
</dbReference>
<evidence type="ECO:0000313" key="4">
    <source>
        <dbReference type="Proteomes" id="UP000013827"/>
    </source>
</evidence>
<feature type="compositionally biased region" description="Low complexity" evidence="1">
    <location>
        <begin position="68"/>
        <end position="79"/>
    </location>
</feature>
<name>A0A0D3INN7_EMIH1</name>
<sequence>MSLDLVELEENLRPARVGGWKGDECRNRPRGLSEPPYQAREAEDKAELEAAAWCGSEELRTLHLQPVGQGAAQGAGRARSLSSPYNTGGSVSREASPEDEKGPGVPWALQLPPSPESDQTRRRSRGYSEGARVLRDLWNRNVECYQFPVPPEPKVPRGYLVFAEQNGGCFELRWSGALAAFTPSQPVPTFKLTNNGGRSELCRAVGGPNVKKFYRGWLQYIKLAAQSGARLAIHSNVAKQPVAIYVMLRGDSTIVPLKVGGEAVPLGGVFAVAVVGARNDGLRGVRQLEPQVFLSIGDKIGASMPLGER</sequence>
<dbReference type="AlphaFoldDB" id="A0A0D3INN7"/>